<dbReference type="PANTHER" id="PTHR42901">
    <property type="entry name" value="ALCOHOL DEHYDROGENASE"/>
    <property type="match status" value="1"/>
</dbReference>
<dbReference type="SUPFAM" id="SSF51735">
    <property type="entry name" value="NAD(P)-binding Rossmann-fold domains"/>
    <property type="match status" value="1"/>
</dbReference>
<dbReference type="KEGG" id="sect:A359_00410"/>
<accession>J3YR34</accession>
<dbReference type="PRINTS" id="PR00081">
    <property type="entry name" value="GDHRDH"/>
</dbReference>
<sequence>MYYQPKNNLLDHKRILITGASEGIGRQAALTYAHHGASVLLLGRTEHKLNIVQNLIAEAGGRKARVLVFDLANTQLAPYQGLAQILADECLYLDGLLNNAGILGEIAPMAKQDATLWSEVIAVNINGTFMLTQALLPLLLNASSPSLIFSTSSVGRKGRATWGAYAVSKFATEGMMQIFAEEYTAATLRVNAINPGRTRTNMRAKAFPMEAPDQLKNPADIMAIYLYLMGDDSRHKTGVSFNAQSDVKQRGMT</sequence>
<dbReference type="PANTHER" id="PTHR42901:SF1">
    <property type="entry name" value="ALCOHOL DEHYDROGENASE"/>
    <property type="match status" value="1"/>
</dbReference>
<evidence type="ECO:0008006" key="5">
    <source>
        <dbReference type="Google" id="ProtNLM"/>
    </source>
</evidence>
<dbReference type="OrthoDB" id="9790785at2"/>
<evidence type="ECO:0000256" key="1">
    <source>
        <dbReference type="ARBA" id="ARBA00006484"/>
    </source>
</evidence>
<dbReference type="RefSeq" id="WP_014887747.1">
    <property type="nucleotide sequence ID" value="NC_018419.1"/>
</dbReference>
<keyword evidence="2" id="KW-0560">Oxidoreductase</keyword>
<dbReference type="Gene3D" id="3.40.50.720">
    <property type="entry name" value="NAD(P)-binding Rossmann-like Domain"/>
    <property type="match status" value="1"/>
</dbReference>
<dbReference type="STRING" id="1199245.A359_00410"/>
<dbReference type="PROSITE" id="PS00061">
    <property type="entry name" value="ADH_SHORT"/>
    <property type="match status" value="1"/>
</dbReference>
<keyword evidence="4" id="KW-1185">Reference proteome</keyword>
<dbReference type="NCBIfam" id="NF006509">
    <property type="entry name" value="PRK08945.1"/>
    <property type="match status" value="1"/>
</dbReference>
<organism evidence="3 4">
    <name type="scientific">secondary endosymbiont of Ctenarytaina eucalypti</name>
    <dbReference type="NCBI Taxonomy" id="1199245"/>
    <lineage>
        <taxon>Bacteria</taxon>
        <taxon>Pseudomonadati</taxon>
        <taxon>Pseudomonadota</taxon>
        <taxon>Gammaproteobacteria</taxon>
        <taxon>Enterobacterales</taxon>
        <taxon>Enterobacteriaceae</taxon>
        <taxon>aphid secondary symbionts</taxon>
    </lineage>
</organism>
<dbReference type="PATRIC" id="fig|1199245.3.peg.52"/>
<evidence type="ECO:0000256" key="2">
    <source>
        <dbReference type="ARBA" id="ARBA00023002"/>
    </source>
</evidence>
<dbReference type="GO" id="GO:0016491">
    <property type="term" value="F:oxidoreductase activity"/>
    <property type="evidence" value="ECO:0007669"/>
    <property type="project" value="UniProtKB-KW"/>
</dbReference>
<dbReference type="InterPro" id="IPR036291">
    <property type="entry name" value="NAD(P)-bd_dom_sf"/>
</dbReference>
<evidence type="ECO:0000313" key="3">
    <source>
        <dbReference type="EMBL" id="AFP84448.1"/>
    </source>
</evidence>
<name>J3YR34_9ENTR</name>
<protein>
    <recommendedName>
        <fullName evidence="5">Short-chain alcohol dehydrogenase</fullName>
    </recommendedName>
</protein>
<comment type="similarity">
    <text evidence="1">Belongs to the short-chain dehydrogenases/reductases (SDR) family.</text>
</comment>
<dbReference type="InterPro" id="IPR020904">
    <property type="entry name" value="Sc_DH/Rdtase_CS"/>
</dbReference>
<dbReference type="Proteomes" id="UP000003936">
    <property type="component" value="Chromosome"/>
</dbReference>
<dbReference type="HOGENOM" id="CLU_010194_2_10_6"/>
<dbReference type="Pfam" id="PF00106">
    <property type="entry name" value="adh_short"/>
    <property type="match status" value="1"/>
</dbReference>
<dbReference type="AlphaFoldDB" id="J3YR34"/>
<dbReference type="InterPro" id="IPR002347">
    <property type="entry name" value="SDR_fam"/>
</dbReference>
<dbReference type="EMBL" id="CP003546">
    <property type="protein sequence ID" value="AFP84448.1"/>
    <property type="molecule type" value="Genomic_DNA"/>
</dbReference>
<evidence type="ECO:0000313" key="4">
    <source>
        <dbReference type="Proteomes" id="UP000003936"/>
    </source>
</evidence>
<gene>
    <name evidence="3" type="ORF">A359_00410</name>
</gene>
<reference evidence="3 4" key="1">
    <citation type="journal article" date="2012" name="Mol. Biol. Evol.">
        <title>Genome reduction and co-evolution between the primary and secondary bacterial symbionts of psyllids.</title>
        <authorList>
            <person name="Sloan D.B."/>
            <person name="Moran N.A."/>
        </authorList>
    </citation>
    <scope>NUCLEOTIDE SEQUENCE [LARGE SCALE GENOMIC DNA]</scope>
    <source>
        <strain evidence="3">Ceuc_S</strain>
    </source>
</reference>
<proteinExistence type="inferred from homology"/>